<organism evidence="1 2">
    <name type="scientific">Herbidospora galbida</name>
    <dbReference type="NCBI Taxonomy" id="2575442"/>
    <lineage>
        <taxon>Bacteria</taxon>
        <taxon>Bacillati</taxon>
        <taxon>Actinomycetota</taxon>
        <taxon>Actinomycetes</taxon>
        <taxon>Streptosporangiales</taxon>
        <taxon>Streptosporangiaceae</taxon>
        <taxon>Herbidospora</taxon>
    </lineage>
</organism>
<protein>
    <submittedName>
        <fullName evidence="1">Uncharacterized protein</fullName>
    </submittedName>
</protein>
<dbReference type="RefSeq" id="WP_137247146.1">
    <property type="nucleotide sequence ID" value="NZ_SZQA01000009.1"/>
</dbReference>
<dbReference type="PROSITE" id="PS51257">
    <property type="entry name" value="PROKAR_LIPOPROTEIN"/>
    <property type="match status" value="1"/>
</dbReference>
<keyword evidence="2" id="KW-1185">Reference proteome</keyword>
<dbReference type="OrthoDB" id="3531020at2"/>
<gene>
    <name evidence="1" type="ORF">FDA94_12030</name>
</gene>
<evidence type="ECO:0000313" key="2">
    <source>
        <dbReference type="Proteomes" id="UP000308705"/>
    </source>
</evidence>
<dbReference type="EMBL" id="SZQA01000009">
    <property type="protein sequence ID" value="TKK88807.1"/>
    <property type="molecule type" value="Genomic_DNA"/>
</dbReference>
<comment type="caution">
    <text evidence="1">The sequence shown here is derived from an EMBL/GenBank/DDBJ whole genome shotgun (WGS) entry which is preliminary data.</text>
</comment>
<reference evidence="1 2" key="1">
    <citation type="submission" date="2019-04" db="EMBL/GenBank/DDBJ databases">
        <title>Herbidospora sp. NEAU-GS14.nov., a novel actinomycete isolated from soil.</title>
        <authorList>
            <person name="Han L."/>
        </authorList>
    </citation>
    <scope>NUCLEOTIDE SEQUENCE [LARGE SCALE GENOMIC DNA]</scope>
    <source>
        <strain evidence="1 2">NEAU-GS14</strain>
    </source>
</reference>
<name>A0A4U3ML55_9ACTN</name>
<sequence length="154" mass="17236">MKTALAFWFLLTLTGCGMSDDDELTQVRATDRVEKLVRDTAGALTPRPQLELIPVSVPPTACLDKSESLQKIVVSRAYWLRGVDRNQHMVVSRQVADYWKEQGFQVIAKNAQPDNPDLSGITEPDKFILALTWGSGDHIYLAATSPCVWPESYR</sequence>
<dbReference type="Proteomes" id="UP000308705">
    <property type="component" value="Unassembled WGS sequence"/>
</dbReference>
<accession>A0A4U3ML55</accession>
<proteinExistence type="predicted"/>
<dbReference type="AlphaFoldDB" id="A0A4U3ML55"/>
<evidence type="ECO:0000313" key="1">
    <source>
        <dbReference type="EMBL" id="TKK88807.1"/>
    </source>
</evidence>